<dbReference type="Proteomes" id="UP000641152">
    <property type="component" value="Unassembled WGS sequence"/>
</dbReference>
<proteinExistence type="predicted"/>
<gene>
    <name evidence="2" type="ORF">EBB_18730</name>
</gene>
<keyword evidence="3" id="KW-1185">Reference proteome</keyword>
<comment type="caution">
    <text evidence="2">The sequence shown here is derived from an EMBL/GenBank/DDBJ whole genome shotgun (WGS) entry which is preliminary data.</text>
</comment>
<dbReference type="RefSeq" id="WP_192395279.1">
    <property type="nucleotide sequence ID" value="NZ_CAJHIU010000003.1"/>
</dbReference>
<dbReference type="EMBL" id="JACXST010000003">
    <property type="protein sequence ID" value="MBD9362506.1"/>
    <property type="molecule type" value="Genomic_DNA"/>
</dbReference>
<keyword evidence="1" id="KW-0732">Signal</keyword>
<dbReference type="InterPro" id="IPR013783">
    <property type="entry name" value="Ig-like_fold"/>
</dbReference>
<organism evidence="2 3">
    <name type="scientific">Methylomonas fluvii</name>
    <dbReference type="NCBI Taxonomy" id="1854564"/>
    <lineage>
        <taxon>Bacteria</taxon>
        <taxon>Pseudomonadati</taxon>
        <taxon>Pseudomonadota</taxon>
        <taxon>Gammaproteobacteria</taxon>
        <taxon>Methylococcales</taxon>
        <taxon>Methylococcaceae</taxon>
        <taxon>Methylomonas</taxon>
    </lineage>
</organism>
<dbReference type="Pfam" id="PF05345">
    <property type="entry name" value="He_PIG"/>
    <property type="match status" value="1"/>
</dbReference>
<sequence length="495" mass="52518">MKKMTLLLPLLALGSAAEASNIRGSLGNFDAMNRTGEIVYGIEIELDDCHSKDVISTYPGNHYGYGKIREDLTDPAHPKTFVRYEQPVASGFQTGFTNFLPPNSAPSCYNLAQNVGCEHFGVHFAYGNANPYSAVKYNWLVKDASGKVVVGPSLLISTPVFDFTPPIVGIPAQVVATIPAPVVPQPVVKEFGEPSWVKVIKTKTHKTRPLVLGDLISDDHDGDNLPDWTNGEPDEVESEWHLLQTRNGASSKKTELTGKAEDMGENGDKVITRRYEFYAYAGPAASIDGEKGEAMCDAVGADGVSGLDVVDVTNAFGETQSFDCSTVAVVGEYLGAQMTEFLAATPFSMVDALQNGSVNELFPQRPVANGGNTPYVVNVTTGALPNGLAIDSDTGLLSGVPSKVGVFSFTVSASDTDGAAASKAYTVKVTGPGDTDRDNDIDLIDLNTIKAKYGQVVSAGDPSDMNGDLRVNIADYRKAATLCTLAKCALVTPTP</sequence>
<protein>
    <submittedName>
        <fullName evidence="2">Ig domain-containing protein</fullName>
    </submittedName>
</protein>
<dbReference type="SUPFAM" id="SSF49313">
    <property type="entry name" value="Cadherin-like"/>
    <property type="match status" value="1"/>
</dbReference>
<accession>A0ABR9DHC6</accession>
<dbReference type="InterPro" id="IPR015919">
    <property type="entry name" value="Cadherin-like_sf"/>
</dbReference>
<feature type="chain" id="PRO_5045125601" evidence="1">
    <location>
        <begin position="20"/>
        <end position="495"/>
    </location>
</feature>
<evidence type="ECO:0000256" key="1">
    <source>
        <dbReference type="SAM" id="SignalP"/>
    </source>
</evidence>
<evidence type="ECO:0000313" key="3">
    <source>
        <dbReference type="Proteomes" id="UP000641152"/>
    </source>
</evidence>
<evidence type="ECO:0000313" key="2">
    <source>
        <dbReference type="EMBL" id="MBD9362506.1"/>
    </source>
</evidence>
<feature type="signal peptide" evidence="1">
    <location>
        <begin position="1"/>
        <end position="19"/>
    </location>
</feature>
<dbReference type="Gene3D" id="2.60.40.10">
    <property type="entry name" value="Immunoglobulins"/>
    <property type="match status" value="1"/>
</dbReference>
<reference evidence="2 3" key="1">
    <citation type="submission" date="2020-09" db="EMBL/GenBank/DDBJ databases">
        <title>Methylomonas albis sp. nov. and Methylomonas fluvii sp. nov.: Two cold-adapted methanotrophs from the River Elbe and an amended description of Methylovulum psychrotolerans strain Eb1.</title>
        <authorList>
            <person name="Bussmann I.K."/>
            <person name="Klings K.-W."/>
            <person name="Warnstedt J."/>
            <person name="Hoppert M."/>
            <person name="Saborowski A."/>
            <person name="Horn F."/>
            <person name="Liebner S."/>
        </authorList>
    </citation>
    <scope>NUCLEOTIDE SEQUENCE [LARGE SCALE GENOMIC DNA]</scope>
    <source>
        <strain evidence="2 3">EbB</strain>
    </source>
</reference>
<name>A0ABR9DHC6_9GAMM</name>